<dbReference type="InterPro" id="IPR006619">
    <property type="entry name" value="PGRP_domain_met/bac"/>
</dbReference>
<dbReference type="PANTHER" id="PTHR11022:SF41">
    <property type="entry name" value="PEPTIDOGLYCAN-RECOGNITION PROTEIN LC-RELATED"/>
    <property type="match status" value="1"/>
</dbReference>
<feature type="domain" description="Peptidoglycan recognition protein family" evidence="2">
    <location>
        <begin position="45"/>
        <end position="193"/>
    </location>
</feature>
<dbReference type="SUPFAM" id="SSF55846">
    <property type="entry name" value="N-acetylmuramoyl-L-alanine amidase-like"/>
    <property type="match status" value="1"/>
</dbReference>
<protein>
    <submittedName>
        <fullName evidence="3">Peptidoglycan recognition protein</fullName>
    </submittedName>
</protein>
<name>A0ABS7QH72_9ACTN</name>
<dbReference type="RefSeq" id="WP_222967137.1">
    <property type="nucleotide sequence ID" value="NZ_JAINZZ010000045.1"/>
</dbReference>
<evidence type="ECO:0000259" key="2">
    <source>
        <dbReference type="SMART" id="SM00701"/>
    </source>
</evidence>
<dbReference type="Gene3D" id="3.40.80.10">
    <property type="entry name" value="Peptidoglycan recognition protein-like"/>
    <property type="match status" value="1"/>
</dbReference>
<dbReference type="Pfam" id="PF01510">
    <property type="entry name" value="Amidase_2"/>
    <property type="match status" value="1"/>
</dbReference>
<dbReference type="InterPro" id="IPR002502">
    <property type="entry name" value="Amidase_domain"/>
</dbReference>
<proteinExistence type="inferred from homology"/>
<comment type="caution">
    <text evidence="3">The sequence shown here is derived from an EMBL/GenBank/DDBJ whole genome shotgun (WGS) entry which is preliminary data.</text>
</comment>
<dbReference type="EMBL" id="JAINZZ010000045">
    <property type="protein sequence ID" value="MBY8881282.1"/>
    <property type="molecule type" value="Genomic_DNA"/>
</dbReference>
<dbReference type="InterPro" id="IPR036505">
    <property type="entry name" value="Amidase/PGRP_sf"/>
</dbReference>
<dbReference type="CDD" id="cd06583">
    <property type="entry name" value="PGRP"/>
    <property type="match status" value="1"/>
</dbReference>
<reference evidence="3 4" key="1">
    <citation type="submission" date="2021-08" db="EMBL/GenBank/DDBJ databases">
        <title>WGS of actinomycetes from Thailand.</title>
        <authorList>
            <person name="Thawai C."/>
        </authorList>
    </citation>
    <scope>NUCLEOTIDE SEQUENCE [LARGE SCALE GENOMIC DNA]</scope>
    <source>
        <strain evidence="3 4">PLK6-54</strain>
    </source>
</reference>
<evidence type="ECO:0000313" key="3">
    <source>
        <dbReference type="EMBL" id="MBY8881282.1"/>
    </source>
</evidence>
<sequence>MWPHRVRLAAGALSLAFLVTCSAPERHPRVARQARPVLHTAALRPVVVLRSAWHADEGAVRDKPVYDTGVRAVFIHHTDNPNDYDCTKDVPVMLRAMEQTHIAQGWDDIGYNFVVDKCGDVYEGRAGGIDRAVQGAHTEGFNIGTVGIAALGHFGAGQPVPQPMLRAIARIAAWKLAPGIDPLGKVRLVSSNDRSRYRRGTAVRLNAISGHRDVYETDCPGDALYAALPWIRRTAARLRKDATWPAGLAASPRRASRAEG</sequence>
<evidence type="ECO:0000313" key="4">
    <source>
        <dbReference type="Proteomes" id="UP000778578"/>
    </source>
</evidence>
<accession>A0ABS7QH72</accession>
<organism evidence="3 4">
    <name type="scientific">Actinacidiphila acidipaludis</name>
    <dbReference type="NCBI Taxonomy" id="2873382"/>
    <lineage>
        <taxon>Bacteria</taxon>
        <taxon>Bacillati</taxon>
        <taxon>Actinomycetota</taxon>
        <taxon>Actinomycetes</taxon>
        <taxon>Kitasatosporales</taxon>
        <taxon>Streptomycetaceae</taxon>
        <taxon>Actinacidiphila</taxon>
    </lineage>
</organism>
<gene>
    <name evidence="3" type="ORF">K7862_27120</name>
</gene>
<dbReference type="InterPro" id="IPR015510">
    <property type="entry name" value="PGRP"/>
</dbReference>
<dbReference type="PANTHER" id="PTHR11022">
    <property type="entry name" value="PEPTIDOGLYCAN RECOGNITION PROTEIN"/>
    <property type="match status" value="1"/>
</dbReference>
<dbReference type="Proteomes" id="UP000778578">
    <property type="component" value="Unassembled WGS sequence"/>
</dbReference>
<evidence type="ECO:0000256" key="1">
    <source>
        <dbReference type="ARBA" id="ARBA00007553"/>
    </source>
</evidence>
<keyword evidence="4" id="KW-1185">Reference proteome</keyword>
<dbReference type="SMART" id="SM00701">
    <property type="entry name" value="PGRP"/>
    <property type="match status" value="1"/>
</dbReference>
<comment type="similarity">
    <text evidence="1">Belongs to the N-acetylmuramoyl-L-alanine amidase 2 family.</text>
</comment>